<name>A0A0A9Y5E4_LYGHE</name>
<dbReference type="EMBL" id="GDHC01015894">
    <property type="protein sequence ID" value="JAQ02735.1"/>
    <property type="molecule type" value="Transcribed_RNA"/>
</dbReference>
<gene>
    <name evidence="2" type="primary">fabA</name>
    <name evidence="2" type="ORF">CM83_71789</name>
    <name evidence="3" type="ORF">g.93805</name>
</gene>
<dbReference type="AlphaFoldDB" id="A0A0A9Y5E4"/>
<reference evidence="2" key="2">
    <citation type="submission" date="2014-07" db="EMBL/GenBank/DDBJ databases">
        <authorList>
            <person name="Hull J."/>
        </authorList>
    </citation>
    <scope>NUCLEOTIDE SEQUENCE</scope>
</reference>
<keyword evidence="1" id="KW-0472">Membrane</keyword>
<keyword evidence="1" id="KW-0812">Transmembrane</keyword>
<evidence type="ECO:0000313" key="3">
    <source>
        <dbReference type="EMBL" id="JAQ02735.1"/>
    </source>
</evidence>
<feature type="transmembrane region" description="Helical" evidence="1">
    <location>
        <begin position="81"/>
        <end position="104"/>
    </location>
</feature>
<evidence type="ECO:0000313" key="2">
    <source>
        <dbReference type="EMBL" id="JAG27389.1"/>
    </source>
</evidence>
<evidence type="ECO:0000256" key="1">
    <source>
        <dbReference type="SAM" id="Phobius"/>
    </source>
</evidence>
<protein>
    <submittedName>
        <fullName evidence="2">3-hydroxydecanoyl-[acyl-carrier-protein] dehydratase</fullName>
    </submittedName>
</protein>
<sequence>MSNTPAARHVTGPKHAVLHCTKHRSIDLSRVLEKRGILALSLGRIAIQTRTKLTACVAATFITTSACEQPLLLLPPPPPLVLVHVALAPVAVILALSTATLIVLDVPSWHMRLK</sequence>
<dbReference type="EMBL" id="GBHO01016215">
    <property type="protein sequence ID" value="JAG27389.1"/>
    <property type="molecule type" value="Transcribed_RNA"/>
</dbReference>
<organism evidence="2">
    <name type="scientific">Lygus hesperus</name>
    <name type="common">Western plant bug</name>
    <dbReference type="NCBI Taxonomy" id="30085"/>
    <lineage>
        <taxon>Eukaryota</taxon>
        <taxon>Metazoa</taxon>
        <taxon>Ecdysozoa</taxon>
        <taxon>Arthropoda</taxon>
        <taxon>Hexapoda</taxon>
        <taxon>Insecta</taxon>
        <taxon>Pterygota</taxon>
        <taxon>Neoptera</taxon>
        <taxon>Paraneoptera</taxon>
        <taxon>Hemiptera</taxon>
        <taxon>Heteroptera</taxon>
        <taxon>Panheteroptera</taxon>
        <taxon>Cimicomorpha</taxon>
        <taxon>Miridae</taxon>
        <taxon>Mirini</taxon>
        <taxon>Lygus</taxon>
    </lineage>
</organism>
<reference evidence="3" key="3">
    <citation type="journal article" date="2016" name="Gigascience">
        <title>De novo construction of an expanded transcriptome assembly for the western tarnished plant bug, Lygus hesperus.</title>
        <authorList>
            <person name="Tassone E.E."/>
            <person name="Geib S.M."/>
            <person name="Hall B."/>
            <person name="Fabrick J.A."/>
            <person name="Brent C.S."/>
            <person name="Hull J.J."/>
        </authorList>
    </citation>
    <scope>NUCLEOTIDE SEQUENCE</scope>
</reference>
<accession>A0A0A9Y5E4</accession>
<proteinExistence type="predicted"/>
<keyword evidence="1" id="KW-1133">Transmembrane helix</keyword>
<reference evidence="2" key="1">
    <citation type="journal article" date="2014" name="PLoS ONE">
        <title>Transcriptome-Based Identification of ABC Transporters in the Western Tarnished Plant Bug Lygus hesperus.</title>
        <authorList>
            <person name="Hull J.J."/>
            <person name="Chaney K."/>
            <person name="Geib S.M."/>
            <person name="Fabrick J.A."/>
            <person name="Brent C.S."/>
            <person name="Walsh D."/>
            <person name="Lavine L.C."/>
        </authorList>
    </citation>
    <scope>NUCLEOTIDE SEQUENCE</scope>
</reference>